<feature type="compositionally biased region" description="Basic and acidic residues" evidence="1">
    <location>
        <begin position="38"/>
        <end position="49"/>
    </location>
</feature>
<name>A0A6A6ES27_9PEZI</name>
<evidence type="ECO:0000256" key="1">
    <source>
        <dbReference type="SAM" id="MobiDB-lite"/>
    </source>
</evidence>
<accession>A0A6A6ES27</accession>
<dbReference type="EMBL" id="ML994612">
    <property type="protein sequence ID" value="KAF2194111.1"/>
    <property type="molecule type" value="Genomic_DNA"/>
</dbReference>
<feature type="compositionally biased region" description="Pro residues" evidence="1">
    <location>
        <begin position="58"/>
        <end position="67"/>
    </location>
</feature>
<gene>
    <name evidence="2" type="ORF">K469DRAFT_709617</name>
</gene>
<protein>
    <submittedName>
        <fullName evidence="2">Uncharacterized protein</fullName>
    </submittedName>
</protein>
<evidence type="ECO:0000313" key="2">
    <source>
        <dbReference type="EMBL" id="KAF2194111.1"/>
    </source>
</evidence>
<proteinExistence type="predicted"/>
<evidence type="ECO:0000313" key="3">
    <source>
        <dbReference type="Proteomes" id="UP000800200"/>
    </source>
</evidence>
<dbReference type="AlphaFoldDB" id="A0A6A6ES27"/>
<dbReference type="Proteomes" id="UP000800200">
    <property type="component" value="Unassembled WGS sequence"/>
</dbReference>
<keyword evidence="3" id="KW-1185">Reference proteome</keyword>
<reference evidence="2" key="1">
    <citation type="journal article" date="2020" name="Stud. Mycol.">
        <title>101 Dothideomycetes genomes: a test case for predicting lifestyles and emergence of pathogens.</title>
        <authorList>
            <person name="Haridas S."/>
            <person name="Albert R."/>
            <person name="Binder M."/>
            <person name="Bloem J."/>
            <person name="Labutti K."/>
            <person name="Salamov A."/>
            <person name="Andreopoulos B."/>
            <person name="Baker S."/>
            <person name="Barry K."/>
            <person name="Bills G."/>
            <person name="Bluhm B."/>
            <person name="Cannon C."/>
            <person name="Castanera R."/>
            <person name="Culley D."/>
            <person name="Daum C."/>
            <person name="Ezra D."/>
            <person name="Gonzalez J."/>
            <person name="Henrissat B."/>
            <person name="Kuo A."/>
            <person name="Liang C."/>
            <person name="Lipzen A."/>
            <person name="Lutzoni F."/>
            <person name="Magnuson J."/>
            <person name="Mondo S."/>
            <person name="Nolan M."/>
            <person name="Ohm R."/>
            <person name="Pangilinan J."/>
            <person name="Park H.-J."/>
            <person name="Ramirez L."/>
            <person name="Alfaro M."/>
            <person name="Sun H."/>
            <person name="Tritt A."/>
            <person name="Yoshinaga Y."/>
            <person name="Zwiers L.-H."/>
            <person name="Turgeon B."/>
            <person name="Goodwin S."/>
            <person name="Spatafora J."/>
            <person name="Crous P."/>
            <person name="Grigoriev I."/>
        </authorList>
    </citation>
    <scope>NUCLEOTIDE SEQUENCE</scope>
    <source>
        <strain evidence="2">CBS 207.26</strain>
    </source>
</reference>
<feature type="region of interest" description="Disordered" evidence="1">
    <location>
        <begin position="38"/>
        <end position="67"/>
    </location>
</feature>
<organism evidence="2 3">
    <name type="scientific">Zopfia rhizophila CBS 207.26</name>
    <dbReference type="NCBI Taxonomy" id="1314779"/>
    <lineage>
        <taxon>Eukaryota</taxon>
        <taxon>Fungi</taxon>
        <taxon>Dikarya</taxon>
        <taxon>Ascomycota</taxon>
        <taxon>Pezizomycotina</taxon>
        <taxon>Dothideomycetes</taxon>
        <taxon>Dothideomycetes incertae sedis</taxon>
        <taxon>Zopfiaceae</taxon>
        <taxon>Zopfia</taxon>
    </lineage>
</organism>
<sequence length="67" mass="7591">MTAMVEQRQKCQTVDRRVVRVGGTITAKDARDVIMRRYQQDAEKGDKGASQRKANAQEPPPGTFVQW</sequence>